<evidence type="ECO:0000256" key="2">
    <source>
        <dbReference type="SAM" id="MobiDB-lite"/>
    </source>
</evidence>
<feature type="compositionally biased region" description="Basic and acidic residues" evidence="2">
    <location>
        <begin position="158"/>
        <end position="177"/>
    </location>
</feature>
<dbReference type="InParanoid" id="A0A061FBV6"/>
<feature type="region of interest" description="Disordered" evidence="2">
    <location>
        <begin position="158"/>
        <end position="209"/>
    </location>
</feature>
<dbReference type="Proteomes" id="UP000026915">
    <property type="component" value="Chromosome 7"/>
</dbReference>
<sequence>MRDRLNMQEEHLEELNGWDEEVKVEVQEMVQETLENVAERNSQLESVVDILQRELKDLRAKVCAARTEGGHEVVACLEVRLEVPKPKEFRGKRDAKEIDNFLWGLKQYFKAIGINTDDRRITAASMYLGDIALLWWRRWCDDRLGGVLNKAALAKPKDKSKGWADKGKQPRDKDSGDGKPQSKWKGKSTWKRKPSSNKEDKSKSCFLCDGPHWVRDCLKRFKLVAIASEEE</sequence>
<evidence type="ECO:0008006" key="5">
    <source>
        <dbReference type="Google" id="ProtNLM"/>
    </source>
</evidence>
<proteinExistence type="predicted"/>
<keyword evidence="4" id="KW-1185">Reference proteome</keyword>
<reference evidence="3 4" key="1">
    <citation type="journal article" date="2013" name="Genome Biol.">
        <title>The genome sequence of the most widely cultivated cacao type and its use to identify candidate genes regulating pod color.</title>
        <authorList>
            <person name="Motamayor J.C."/>
            <person name="Mockaitis K."/>
            <person name="Schmutz J."/>
            <person name="Haiminen N."/>
            <person name="Iii D.L."/>
            <person name="Cornejo O."/>
            <person name="Findley S.D."/>
            <person name="Zheng P."/>
            <person name="Utro F."/>
            <person name="Royaert S."/>
            <person name="Saski C."/>
            <person name="Jenkins J."/>
            <person name="Podicheti R."/>
            <person name="Zhao M."/>
            <person name="Scheffler B.E."/>
            <person name="Stack J.C."/>
            <person name="Feltus F.A."/>
            <person name="Mustiga G.M."/>
            <person name="Amores F."/>
            <person name="Phillips W."/>
            <person name="Marelli J.P."/>
            <person name="May G.D."/>
            <person name="Shapiro H."/>
            <person name="Ma J."/>
            <person name="Bustamante C.D."/>
            <person name="Schnell R.J."/>
            <person name="Main D."/>
            <person name="Gilbert D."/>
            <person name="Parida L."/>
            <person name="Kuhn D.N."/>
        </authorList>
    </citation>
    <scope>NUCLEOTIDE SEQUENCE [LARGE SCALE GENOMIC DNA]</scope>
    <source>
        <strain evidence="4">cv. Matina 1-6</strain>
    </source>
</reference>
<protein>
    <recommendedName>
        <fullName evidence="5">Retrotransposon gag domain-containing protein</fullName>
    </recommendedName>
</protein>
<organism evidence="3 4">
    <name type="scientific">Theobroma cacao</name>
    <name type="common">Cacao</name>
    <name type="synonym">Cocoa</name>
    <dbReference type="NCBI Taxonomy" id="3641"/>
    <lineage>
        <taxon>Eukaryota</taxon>
        <taxon>Viridiplantae</taxon>
        <taxon>Streptophyta</taxon>
        <taxon>Embryophyta</taxon>
        <taxon>Tracheophyta</taxon>
        <taxon>Spermatophyta</taxon>
        <taxon>Magnoliopsida</taxon>
        <taxon>eudicotyledons</taxon>
        <taxon>Gunneridae</taxon>
        <taxon>Pentapetalae</taxon>
        <taxon>rosids</taxon>
        <taxon>malvids</taxon>
        <taxon>Malvales</taxon>
        <taxon>Malvaceae</taxon>
        <taxon>Byttnerioideae</taxon>
        <taxon>Theobroma</taxon>
    </lineage>
</organism>
<dbReference type="AlphaFoldDB" id="A0A061FBV6"/>
<feature type="compositionally biased region" description="Basic residues" evidence="2">
    <location>
        <begin position="182"/>
        <end position="195"/>
    </location>
</feature>
<dbReference type="EMBL" id="CM001885">
    <property type="protein sequence ID" value="EOY14162.1"/>
    <property type="molecule type" value="Genomic_DNA"/>
</dbReference>
<accession>A0A061FBV6</accession>
<keyword evidence="1" id="KW-0175">Coiled coil</keyword>
<evidence type="ECO:0000313" key="3">
    <source>
        <dbReference type="EMBL" id="EOY14162.1"/>
    </source>
</evidence>
<dbReference type="eggNOG" id="ENOG502RRGI">
    <property type="taxonomic scope" value="Eukaryota"/>
</dbReference>
<name>A0A061FBV6_THECC</name>
<dbReference type="HOGENOM" id="CLU_1201665_0_0_1"/>
<evidence type="ECO:0000313" key="4">
    <source>
        <dbReference type="Proteomes" id="UP000026915"/>
    </source>
</evidence>
<dbReference type="Gramene" id="EOY14162">
    <property type="protein sequence ID" value="EOY14162"/>
    <property type="gene ID" value="TCM_033452"/>
</dbReference>
<gene>
    <name evidence="3" type="ORF">TCM_033452</name>
</gene>
<evidence type="ECO:0000256" key="1">
    <source>
        <dbReference type="SAM" id="Coils"/>
    </source>
</evidence>
<feature type="coiled-coil region" evidence="1">
    <location>
        <begin position="34"/>
        <end position="61"/>
    </location>
</feature>